<reference evidence="2" key="1">
    <citation type="submission" date="2007-07" db="EMBL/GenBank/DDBJ databases">
        <title>PCAP assembly of the Caenorhabditis remanei genome.</title>
        <authorList>
            <consortium name="The Caenorhabditis remanei Sequencing Consortium"/>
            <person name="Wilson R.K."/>
        </authorList>
    </citation>
    <scope>NUCLEOTIDE SEQUENCE [LARGE SCALE GENOMIC DNA]</scope>
    <source>
        <strain evidence="2">PB4641</strain>
    </source>
</reference>
<evidence type="ECO:0000256" key="1">
    <source>
        <dbReference type="SAM" id="MobiDB-lite"/>
    </source>
</evidence>
<dbReference type="InParanoid" id="E3M2D0"/>
<feature type="compositionally biased region" description="Basic and acidic residues" evidence="1">
    <location>
        <begin position="13"/>
        <end position="36"/>
    </location>
</feature>
<name>E3M2D0_CAERE</name>
<protein>
    <submittedName>
        <fullName evidence="2">Uncharacterized protein</fullName>
    </submittedName>
</protein>
<gene>
    <name evidence="2" type="ORF">CRE_07349</name>
</gene>
<proteinExistence type="predicted"/>
<dbReference type="RefSeq" id="XP_003109487.2">
    <property type="nucleotide sequence ID" value="XM_003109439.2"/>
</dbReference>
<accession>E3M2D0</accession>
<keyword evidence="3" id="KW-1185">Reference proteome</keyword>
<dbReference type="AlphaFoldDB" id="E3M2D0"/>
<feature type="compositionally biased region" description="Acidic residues" evidence="1">
    <location>
        <begin position="163"/>
        <end position="176"/>
    </location>
</feature>
<sequence length="185" mass="21345">MSRENQGENAGNVHEDGEQPVEGREVEANEPEDRRAVPGIRGDQVEAYLARLNNVPQQPQLPLRREELNHLPPGRFVRQDDDVSLENALFNHHFQNVEVVYGPGPLVRFQPRIVEARMNPQVFEDFEDPVIADPQRFQDIEDMLREAIRNEEEDDNSSGIGTDTEDDEDMENVEEDDHARRQNPR</sequence>
<dbReference type="CTD" id="9803479"/>
<feature type="region of interest" description="Disordered" evidence="1">
    <location>
        <begin position="145"/>
        <end position="185"/>
    </location>
</feature>
<feature type="region of interest" description="Disordered" evidence="1">
    <location>
        <begin position="1"/>
        <end position="40"/>
    </location>
</feature>
<dbReference type="KEGG" id="crq:GCK72_023862"/>
<dbReference type="HOGENOM" id="CLU_1462632_0_0_1"/>
<evidence type="ECO:0000313" key="2">
    <source>
        <dbReference type="EMBL" id="EFO89629.1"/>
    </source>
</evidence>
<dbReference type="GeneID" id="9803479"/>
<dbReference type="EMBL" id="DS268422">
    <property type="protein sequence ID" value="EFO89629.1"/>
    <property type="molecule type" value="Genomic_DNA"/>
</dbReference>
<dbReference type="Proteomes" id="UP000008281">
    <property type="component" value="Unassembled WGS sequence"/>
</dbReference>
<evidence type="ECO:0000313" key="3">
    <source>
        <dbReference type="Proteomes" id="UP000008281"/>
    </source>
</evidence>
<organism evidence="3">
    <name type="scientific">Caenorhabditis remanei</name>
    <name type="common">Caenorhabditis vulgaris</name>
    <dbReference type="NCBI Taxonomy" id="31234"/>
    <lineage>
        <taxon>Eukaryota</taxon>
        <taxon>Metazoa</taxon>
        <taxon>Ecdysozoa</taxon>
        <taxon>Nematoda</taxon>
        <taxon>Chromadorea</taxon>
        <taxon>Rhabditida</taxon>
        <taxon>Rhabditina</taxon>
        <taxon>Rhabditomorpha</taxon>
        <taxon>Rhabditoidea</taxon>
        <taxon>Rhabditidae</taxon>
        <taxon>Peloderinae</taxon>
        <taxon>Caenorhabditis</taxon>
    </lineage>
</organism>